<sequence length="237" mass="26684">MYTRVSTPDQEREGYSIPAQMKLLEDYAALNGIIVASTHVDVETAKKAGRTAFGEMLRHLHRDPDIGILLVEKTDRLYRNLKDWAIIDDLGIEVHFVKEIRRVWVQAVSLALADFGLPASLISALILASRHGDKGVRQNALAEEVGVNPGGMVRILDQAEAANLLERRDSPDDRRIKTIHVMPKGRDLAKKMEKAVTRLRDDLLGDLPSQDIETTTRTLRLFEERIGQFLQQARTGR</sequence>
<dbReference type="PROSITE" id="PS50995">
    <property type="entry name" value="HTH_MARR_2"/>
    <property type="match status" value="1"/>
</dbReference>
<dbReference type="GO" id="GO:0003677">
    <property type="term" value="F:DNA binding"/>
    <property type="evidence" value="ECO:0007669"/>
    <property type="project" value="InterPro"/>
</dbReference>
<feature type="domain" description="HTH marR-type" evidence="1">
    <location>
        <begin position="74"/>
        <end position="224"/>
    </location>
</feature>
<dbReference type="SMART" id="SM00347">
    <property type="entry name" value="HTH_MARR"/>
    <property type="match status" value="1"/>
</dbReference>
<dbReference type="GO" id="GO:0006950">
    <property type="term" value="P:response to stress"/>
    <property type="evidence" value="ECO:0007669"/>
    <property type="project" value="TreeGrafter"/>
</dbReference>
<dbReference type="InterPro" id="IPR000835">
    <property type="entry name" value="HTH_MarR-typ"/>
</dbReference>
<dbReference type="PANTHER" id="PTHR33164:SF43">
    <property type="entry name" value="HTH-TYPE TRANSCRIPTIONAL REPRESSOR YETL"/>
    <property type="match status" value="1"/>
</dbReference>
<keyword evidence="4" id="KW-1185">Reference proteome</keyword>
<dbReference type="InterPro" id="IPR036162">
    <property type="entry name" value="Resolvase-like_N_sf"/>
</dbReference>
<proteinExistence type="predicted"/>
<dbReference type="InterPro" id="IPR006119">
    <property type="entry name" value="Resolv_N"/>
</dbReference>
<dbReference type="PROSITE" id="PS51736">
    <property type="entry name" value="RECOMBINASES_3"/>
    <property type="match status" value="1"/>
</dbReference>
<dbReference type="InterPro" id="IPR036388">
    <property type="entry name" value="WH-like_DNA-bd_sf"/>
</dbReference>
<dbReference type="OrthoDB" id="7427954at2"/>
<accession>A0A418YWK0</accession>
<dbReference type="InterPro" id="IPR039422">
    <property type="entry name" value="MarR/SlyA-like"/>
</dbReference>
<feature type="domain" description="Resolvase/invertase-type recombinase catalytic" evidence="2">
    <location>
        <begin position="1"/>
        <end position="149"/>
    </location>
</feature>
<dbReference type="GO" id="GO:0000150">
    <property type="term" value="F:DNA strand exchange activity"/>
    <property type="evidence" value="ECO:0007669"/>
    <property type="project" value="InterPro"/>
</dbReference>
<evidence type="ECO:0000313" key="3">
    <source>
        <dbReference type="EMBL" id="RJG56795.1"/>
    </source>
</evidence>
<dbReference type="Gene3D" id="1.10.10.10">
    <property type="entry name" value="Winged helix-like DNA-binding domain superfamily/Winged helix DNA-binding domain"/>
    <property type="match status" value="1"/>
</dbReference>
<dbReference type="EMBL" id="QVRA01000003">
    <property type="protein sequence ID" value="RJG56795.1"/>
    <property type="molecule type" value="Genomic_DNA"/>
</dbReference>
<gene>
    <name evidence="3" type="ORF">D0Z70_03940</name>
</gene>
<dbReference type="GO" id="GO:0003700">
    <property type="term" value="F:DNA-binding transcription factor activity"/>
    <property type="evidence" value="ECO:0007669"/>
    <property type="project" value="InterPro"/>
</dbReference>
<name>A0A418YWK0_9SPHN</name>
<dbReference type="SUPFAM" id="SSF46785">
    <property type="entry name" value="Winged helix' DNA-binding domain"/>
    <property type="match status" value="1"/>
</dbReference>
<dbReference type="Gene3D" id="3.40.50.1390">
    <property type="entry name" value="Resolvase, N-terminal catalytic domain"/>
    <property type="match status" value="1"/>
</dbReference>
<evidence type="ECO:0000259" key="2">
    <source>
        <dbReference type="PROSITE" id="PS51736"/>
    </source>
</evidence>
<dbReference type="AlphaFoldDB" id="A0A418YWK0"/>
<dbReference type="Pfam" id="PF00239">
    <property type="entry name" value="Resolvase"/>
    <property type="match status" value="1"/>
</dbReference>
<dbReference type="PANTHER" id="PTHR33164">
    <property type="entry name" value="TRANSCRIPTIONAL REGULATOR, MARR FAMILY"/>
    <property type="match status" value="1"/>
</dbReference>
<organism evidence="3 4">
    <name type="scientific">Sphingobium terrigena</name>
    <dbReference type="NCBI Taxonomy" id="2304063"/>
    <lineage>
        <taxon>Bacteria</taxon>
        <taxon>Pseudomonadati</taxon>
        <taxon>Pseudomonadota</taxon>
        <taxon>Alphaproteobacteria</taxon>
        <taxon>Sphingomonadales</taxon>
        <taxon>Sphingomonadaceae</taxon>
        <taxon>Sphingobium</taxon>
    </lineage>
</organism>
<dbReference type="InterPro" id="IPR036390">
    <property type="entry name" value="WH_DNA-bd_sf"/>
</dbReference>
<dbReference type="CDD" id="cd00338">
    <property type="entry name" value="Ser_Recombinase"/>
    <property type="match status" value="1"/>
</dbReference>
<dbReference type="SMART" id="SM00857">
    <property type="entry name" value="Resolvase"/>
    <property type="match status" value="1"/>
</dbReference>
<reference evidence="3 4" key="1">
    <citation type="submission" date="2018-08" db="EMBL/GenBank/DDBJ databases">
        <title>Sphingobium sp. EO9.</title>
        <authorList>
            <person name="Park Y."/>
            <person name="Kim K.H."/>
            <person name="Jeon C.O."/>
        </authorList>
    </citation>
    <scope>NUCLEOTIDE SEQUENCE [LARGE SCALE GENOMIC DNA]</scope>
    <source>
        <strain evidence="3 4">EO9</strain>
    </source>
</reference>
<dbReference type="Proteomes" id="UP000283469">
    <property type="component" value="Unassembled WGS sequence"/>
</dbReference>
<comment type="caution">
    <text evidence="3">The sequence shown here is derived from an EMBL/GenBank/DDBJ whole genome shotgun (WGS) entry which is preliminary data.</text>
</comment>
<protein>
    <submittedName>
        <fullName evidence="3">MarR family transcriptional regulator</fullName>
    </submittedName>
</protein>
<evidence type="ECO:0000259" key="1">
    <source>
        <dbReference type="PROSITE" id="PS50995"/>
    </source>
</evidence>
<dbReference type="SUPFAM" id="SSF53041">
    <property type="entry name" value="Resolvase-like"/>
    <property type="match status" value="1"/>
</dbReference>
<dbReference type="Pfam" id="PF12802">
    <property type="entry name" value="MarR_2"/>
    <property type="match status" value="1"/>
</dbReference>
<evidence type="ECO:0000313" key="4">
    <source>
        <dbReference type="Proteomes" id="UP000283469"/>
    </source>
</evidence>